<feature type="domain" description="RNA polymerase sigma factor 70 region 4 type 2" evidence="6">
    <location>
        <begin position="116"/>
        <end position="166"/>
    </location>
</feature>
<name>A0A1Q2D1T1_9ACTN</name>
<gene>
    <name evidence="7" type="ORF">BW733_00660</name>
</gene>
<dbReference type="PANTHER" id="PTHR43133">
    <property type="entry name" value="RNA POLYMERASE ECF-TYPE SIGMA FACTO"/>
    <property type="match status" value="1"/>
</dbReference>
<dbReference type="EMBL" id="CP019607">
    <property type="protein sequence ID" value="AQP52390.1"/>
    <property type="molecule type" value="Genomic_DNA"/>
</dbReference>
<dbReference type="PANTHER" id="PTHR43133:SF51">
    <property type="entry name" value="RNA POLYMERASE SIGMA FACTOR"/>
    <property type="match status" value="1"/>
</dbReference>
<evidence type="ECO:0000259" key="5">
    <source>
        <dbReference type="Pfam" id="PF04542"/>
    </source>
</evidence>
<organism evidence="7 8">
    <name type="scientific">Tessaracoccus flavescens</name>
    <dbReference type="NCBI Taxonomy" id="399497"/>
    <lineage>
        <taxon>Bacteria</taxon>
        <taxon>Bacillati</taxon>
        <taxon>Actinomycetota</taxon>
        <taxon>Actinomycetes</taxon>
        <taxon>Propionibacteriales</taxon>
        <taxon>Propionibacteriaceae</taxon>
        <taxon>Tessaracoccus</taxon>
    </lineage>
</organism>
<dbReference type="InterPro" id="IPR007627">
    <property type="entry name" value="RNA_pol_sigma70_r2"/>
</dbReference>
<dbReference type="PROSITE" id="PS00141">
    <property type="entry name" value="ASP_PROTEASE"/>
    <property type="match status" value="1"/>
</dbReference>
<dbReference type="AlphaFoldDB" id="A0A1Q2D1T1"/>
<protein>
    <recommendedName>
        <fullName evidence="9">RNA polymerase subunit sigma-24</fullName>
    </recommendedName>
</protein>
<keyword evidence="4" id="KW-0804">Transcription</keyword>
<dbReference type="CDD" id="cd06171">
    <property type="entry name" value="Sigma70_r4"/>
    <property type="match status" value="1"/>
</dbReference>
<dbReference type="GO" id="GO:0006508">
    <property type="term" value="P:proteolysis"/>
    <property type="evidence" value="ECO:0007669"/>
    <property type="project" value="InterPro"/>
</dbReference>
<dbReference type="InterPro" id="IPR013325">
    <property type="entry name" value="RNA_pol_sigma_r2"/>
</dbReference>
<keyword evidence="2" id="KW-0805">Transcription regulation</keyword>
<dbReference type="Pfam" id="PF08281">
    <property type="entry name" value="Sigma70_r4_2"/>
    <property type="match status" value="1"/>
</dbReference>
<evidence type="ECO:0008006" key="9">
    <source>
        <dbReference type="Google" id="ProtNLM"/>
    </source>
</evidence>
<dbReference type="InterPro" id="IPR001969">
    <property type="entry name" value="Aspartic_peptidase_AS"/>
</dbReference>
<dbReference type="InterPro" id="IPR036388">
    <property type="entry name" value="WH-like_DNA-bd_sf"/>
</dbReference>
<reference evidence="7 8" key="1">
    <citation type="journal article" date="2008" name="Int. J. Syst. Evol. Microbiol.">
        <title>Tessaracoccus flavescens sp. nov., isolated from marine sediment.</title>
        <authorList>
            <person name="Lee D.W."/>
            <person name="Lee S.D."/>
        </authorList>
    </citation>
    <scope>NUCLEOTIDE SEQUENCE [LARGE SCALE GENOMIC DNA]</scope>
    <source>
        <strain evidence="7 8">SST-39T</strain>
    </source>
</reference>
<feature type="domain" description="RNA polymerase sigma-70 region 2" evidence="5">
    <location>
        <begin position="22"/>
        <end position="88"/>
    </location>
</feature>
<dbReference type="GO" id="GO:0006352">
    <property type="term" value="P:DNA-templated transcription initiation"/>
    <property type="evidence" value="ECO:0007669"/>
    <property type="project" value="InterPro"/>
</dbReference>
<evidence type="ECO:0000256" key="1">
    <source>
        <dbReference type="ARBA" id="ARBA00010641"/>
    </source>
</evidence>
<dbReference type="InterPro" id="IPR013249">
    <property type="entry name" value="RNA_pol_sigma70_r4_t2"/>
</dbReference>
<dbReference type="GO" id="GO:0016987">
    <property type="term" value="F:sigma factor activity"/>
    <property type="evidence" value="ECO:0007669"/>
    <property type="project" value="UniProtKB-KW"/>
</dbReference>
<keyword evidence="3" id="KW-0731">Sigma factor</keyword>
<dbReference type="STRING" id="399497.BW733_00660"/>
<evidence type="ECO:0000256" key="4">
    <source>
        <dbReference type="ARBA" id="ARBA00023163"/>
    </source>
</evidence>
<sequence>MPEQGAGSADDSLLPGDTHSVVNRYESMVYGIAVTHTKCRGDADDVYQEVFLTYHRRQPEFNDEEHRRAWLITTTLNCARRSAQSSWRTRVVPLTPGVVVDTGADFTLATDEQNVLFRALRDLPETQRSVVYLFYFEDLPVARIAELLDVEPGTVKVRLSRGRAQMRELLLGGLFDE</sequence>
<dbReference type="Proteomes" id="UP000188235">
    <property type="component" value="Chromosome"/>
</dbReference>
<dbReference type="SUPFAM" id="SSF88946">
    <property type="entry name" value="Sigma2 domain of RNA polymerase sigma factors"/>
    <property type="match status" value="1"/>
</dbReference>
<evidence type="ECO:0000256" key="3">
    <source>
        <dbReference type="ARBA" id="ARBA00023082"/>
    </source>
</evidence>
<proteinExistence type="inferred from homology"/>
<dbReference type="InterPro" id="IPR014284">
    <property type="entry name" value="RNA_pol_sigma-70_dom"/>
</dbReference>
<dbReference type="SUPFAM" id="SSF88659">
    <property type="entry name" value="Sigma3 and sigma4 domains of RNA polymerase sigma factors"/>
    <property type="match status" value="1"/>
</dbReference>
<dbReference type="GO" id="GO:0003677">
    <property type="term" value="F:DNA binding"/>
    <property type="evidence" value="ECO:0007669"/>
    <property type="project" value="InterPro"/>
</dbReference>
<evidence type="ECO:0000256" key="2">
    <source>
        <dbReference type="ARBA" id="ARBA00023015"/>
    </source>
</evidence>
<evidence type="ECO:0000313" key="7">
    <source>
        <dbReference type="EMBL" id="AQP52390.1"/>
    </source>
</evidence>
<dbReference type="Gene3D" id="1.10.10.10">
    <property type="entry name" value="Winged helix-like DNA-binding domain superfamily/Winged helix DNA-binding domain"/>
    <property type="match status" value="1"/>
</dbReference>
<evidence type="ECO:0000313" key="8">
    <source>
        <dbReference type="Proteomes" id="UP000188235"/>
    </source>
</evidence>
<evidence type="ECO:0000259" key="6">
    <source>
        <dbReference type="Pfam" id="PF08281"/>
    </source>
</evidence>
<dbReference type="NCBIfam" id="TIGR02937">
    <property type="entry name" value="sigma70-ECF"/>
    <property type="match status" value="1"/>
</dbReference>
<keyword evidence="8" id="KW-1185">Reference proteome</keyword>
<comment type="similarity">
    <text evidence="1">Belongs to the sigma-70 factor family. ECF subfamily.</text>
</comment>
<dbReference type="Gene3D" id="1.10.1740.10">
    <property type="match status" value="1"/>
</dbReference>
<dbReference type="InterPro" id="IPR013324">
    <property type="entry name" value="RNA_pol_sigma_r3/r4-like"/>
</dbReference>
<accession>A0A1Q2D1T1</accession>
<dbReference type="InterPro" id="IPR039425">
    <property type="entry name" value="RNA_pol_sigma-70-like"/>
</dbReference>
<dbReference type="Pfam" id="PF04542">
    <property type="entry name" value="Sigma70_r2"/>
    <property type="match status" value="1"/>
</dbReference>
<dbReference type="GO" id="GO:0004190">
    <property type="term" value="F:aspartic-type endopeptidase activity"/>
    <property type="evidence" value="ECO:0007669"/>
    <property type="project" value="InterPro"/>
</dbReference>
<dbReference type="KEGG" id="tfa:BW733_00660"/>